<keyword evidence="1" id="KW-0472">Membrane</keyword>
<reference evidence="2 3" key="1">
    <citation type="submission" date="2018-04" db="EMBL/GenBank/DDBJ databases">
        <title>Genomic Encyclopedia of Archaeal and Bacterial Type Strains, Phase II (KMG-II): from individual species to whole genera.</title>
        <authorList>
            <person name="Goeker M."/>
        </authorList>
    </citation>
    <scope>NUCLEOTIDE SEQUENCE [LARGE SCALE GENOMIC DNA]</scope>
    <source>
        <strain evidence="2 3">DSM 26809</strain>
    </source>
</reference>
<keyword evidence="1" id="KW-1133">Transmembrane helix</keyword>
<accession>A0A2T5JFQ5</accession>
<dbReference type="EMBL" id="QAOQ01000001">
    <property type="protein sequence ID" value="PTR01249.1"/>
    <property type="molecule type" value="Genomic_DNA"/>
</dbReference>
<feature type="transmembrane region" description="Helical" evidence="1">
    <location>
        <begin position="56"/>
        <end position="73"/>
    </location>
</feature>
<dbReference type="Proteomes" id="UP000244168">
    <property type="component" value="Unassembled WGS sequence"/>
</dbReference>
<sequence>MKKLIMVILPPVVVFLLIDAIIKYAVHYRYPEAGISTIGDGTTNGLITYYQTFKPVIFIIALLTQATIALSMWKRIVARPGAAFARILGLILLCAVLAIGLSYVIWDRATGTGRFIHICWFMAAVQTGYWLIDFALLRLIDYKSFAPRPPEAGEHGHTEASQS</sequence>
<organism evidence="2 3">
    <name type="scientific">Mucilaginibacter yixingensis</name>
    <dbReference type="NCBI Taxonomy" id="1295612"/>
    <lineage>
        <taxon>Bacteria</taxon>
        <taxon>Pseudomonadati</taxon>
        <taxon>Bacteroidota</taxon>
        <taxon>Sphingobacteriia</taxon>
        <taxon>Sphingobacteriales</taxon>
        <taxon>Sphingobacteriaceae</taxon>
        <taxon>Mucilaginibacter</taxon>
    </lineage>
</organism>
<dbReference type="RefSeq" id="WP_107826653.1">
    <property type="nucleotide sequence ID" value="NZ_CP160205.1"/>
</dbReference>
<dbReference type="OrthoDB" id="793926at2"/>
<feature type="transmembrane region" description="Helical" evidence="1">
    <location>
        <begin position="7"/>
        <end position="26"/>
    </location>
</feature>
<evidence type="ECO:0000313" key="2">
    <source>
        <dbReference type="EMBL" id="PTR01249.1"/>
    </source>
</evidence>
<comment type="caution">
    <text evidence="2">The sequence shown here is derived from an EMBL/GenBank/DDBJ whole genome shotgun (WGS) entry which is preliminary data.</text>
</comment>
<dbReference type="AlphaFoldDB" id="A0A2T5JFQ5"/>
<evidence type="ECO:0000256" key="1">
    <source>
        <dbReference type="SAM" id="Phobius"/>
    </source>
</evidence>
<name>A0A2T5JFQ5_9SPHI</name>
<protein>
    <submittedName>
        <fullName evidence="2">Uncharacterized protein</fullName>
    </submittedName>
</protein>
<gene>
    <name evidence="2" type="ORF">C8P68_101483</name>
</gene>
<evidence type="ECO:0000313" key="3">
    <source>
        <dbReference type="Proteomes" id="UP000244168"/>
    </source>
</evidence>
<proteinExistence type="predicted"/>
<keyword evidence="3" id="KW-1185">Reference proteome</keyword>
<feature type="transmembrane region" description="Helical" evidence="1">
    <location>
        <begin position="85"/>
        <end position="106"/>
    </location>
</feature>
<feature type="transmembrane region" description="Helical" evidence="1">
    <location>
        <begin position="118"/>
        <end position="140"/>
    </location>
</feature>
<keyword evidence="1" id="KW-0812">Transmembrane</keyword>